<evidence type="ECO:0000259" key="3">
    <source>
        <dbReference type="Pfam" id="PF25954"/>
    </source>
</evidence>
<dbReference type="STRING" id="1123265.GCA_000686625_01537"/>
<dbReference type="PANTHER" id="PTHR30097:SF4">
    <property type="entry name" value="SLR6042 PROTEIN"/>
    <property type="match status" value="1"/>
</dbReference>
<accession>A0A4U9VFV5</accession>
<dbReference type="Pfam" id="PF25973">
    <property type="entry name" value="BSH_CzcB"/>
    <property type="match status" value="1"/>
</dbReference>
<dbReference type="Proteomes" id="UP000308196">
    <property type="component" value="Chromosome"/>
</dbReference>
<dbReference type="PANTHER" id="PTHR30097">
    <property type="entry name" value="CATION EFFLUX SYSTEM PROTEIN CUSB"/>
    <property type="match status" value="1"/>
</dbReference>
<dbReference type="GO" id="GO:0015679">
    <property type="term" value="P:plasma membrane copper ion transport"/>
    <property type="evidence" value="ECO:0007669"/>
    <property type="project" value="TreeGrafter"/>
</dbReference>
<dbReference type="FunFam" id="2.40.30.170:FF:000010">
    <property type="entry name" value="Efflux RND transporter periplasmic adaptor subunit"/>
    <property type="match status" value="1"/>
</dbReference>
<feature type="domain" description="CzcB-like barrel-sandwich hybrid" evidence="4">
    <location>
        <begin position="73"/>
        <end position="211"/>
    </location>
</feature>
<dbReference type="GO" id="GO:0060003">
    <property type="term" value="P:copper ion export"/>
    <property type="evidence" value="ECO:0007669"/>
    <property type="project" value="TreeGrafter"/>
</dbReference>
<sequence length="367" mass="41366">MKRYRALYFVFFVGLLIACQSEQENEKSDRQMKRFCLNDDFKQHIKIDSIRKRAVSEQIALNGAVQYDQDELAVLKTPVQGIVQSVAVKMGDFVTKGQVLITLKGTSVNDLAKDLRELENSRRLVVSKLNTLRSMLKDGMASQREVDEMENELKAANIGIQHVKSNMQLLNGSSENGTFYIRAPKSGYIVDKKVSPGMTVDDNVDLLSVSNLNEVWVAVNIYANNLPFVKNGARVRVTTLAYKGEYFEGYIDQIANFFDPDERVVKARVKMANKDLRLKPGMSVDVFVEKASASSGRLLLAIPKDAIILYNNQNYVVTYRGDCEMSVKPVVIVSENESYAFVEDGLQEGDRVLTENELIVFDELMSR</sequence>
<dbReference type="GO" id="GO:0022857">
    <property type="term" value="F:transmembrane transporter activity"/>
    <property type="evidence" value="ECO:0007669"/>
    <property type="project" value="InterPro"/>
</dbReference>
<dbReference type="InterPro" id="IPR006143">
    <property type="entry name" value="RND_pump_MFP"/>
</dbReference>
<proteinExistence type="inferred from homology"/>
<dbReference type="SUPFAM" id="SSF111369">
    <property type="entry name" value="HlyD-like secretion proteins"/>
    <property type="match status" value="1"/>
</dbReference>
<dbReference type="InterPro" id="IPR051909">
    <property type="entry name" value="MFP_Cation_Efflux"/>
</dbReference>
<evidence type="ECO:0000256" key="1">
    <source>
        <dbReference type="ARBA" id="ARBA00009477"/>
    </source>
</evidence>
<evidence type="ECO:0000313" key="5">
    <source>
        <dbReference type="EMBL" id="VTR45826.1"/>
    </source>
</evidence>
<organism evidence="5 6">
    <name type="scientific">Sphingobacterium thalpophilum</name>
    <dbReference type="NCBI Taxonomy" id="259"/>
    <lineage>
        <taxon>Bacteria</taxon>
        <taxon>Pseudomonadati</taxon>
        <taxon>Bacteroidota</taxon>
        <taxon>Sphingobacteriia</taxon>
        <taxon>Sphingobacteriales</taxon>
        <taxon>Sphingobacteriaceae</taxon>
        <taxon>Sphingobacterium</taxon>
    </lineage>
</organism>
<evidence type="ECO:0000259" key="4">
    <source>
        <dbReference type="Pfam" id="PF25973"/>
    </source>
</evidence>
<dbReference type="EMBL" id="LR590484">
    <property type="protein sequence ID" value="VTR45826.1"/>
    <property type="molecule type" value="Genomic_DNA"/>
</dbReference>
<dbReference type="GO" id="GO:0030313">
    <property type="term" value="C:cell envelope"/>
    <property type="evidence" value="ECO:0007669"/>
    <property type="project" value="TreeGrafter"/>
</dbReference>
<evidence type="ECO:0000256" key="2">
    <source>
        <dbReference type="ARBA" id="ARBA00022448"/>
    </source>
</evidence>
<name>A0A4U9VFV5_9SPHI</name>
<gene>
    <name evidence="5" type="primary">czcB_2</name>
    <name evidence="5" type="ORF">NCTC11429_03276</name>
</gene>
<dbReference type="KEGG" id="stha:NCTC11429_03276"/>
<comment type="similarity">
    <text evidence="1">Belongs to the membrane fusion protein (MFP) (TC 8.A.1) family.</text>
</comment>
<dbReference type="PROSITE" id="PS51257">
    <property type="entry name" value="PROKAR_LIPOPROTEIN"/>
    <property type="match status" value="1"/>
</dbReference>
<dbReference type="Gene3D" id="2.40.30.170">
    <property type="match status" value="1"/>
</dbReference>
<evidence type="ECO:0000313" key="6">
    <source>
        <dbReference type="Proteomes" id="UP000308196"/>
    </source>
</evidence>
<dbReference type="NCBIfam" id="TIGR01730">
    <property type="entry name" value="RND_mfp"/>
    <property type="match status" value="1"/>
</dbReference>
<reference evidence="5 6" key="1">
    <citation type="submission" date="2019-05" db="EMBL/GenBank/DDBJ databases">
        <authorList>
            <consortium name="Pathogen Informatics"/>
        </authorList>
    </citation>
    <scope>NUCLEOTIDE SEQUENCE [LARGE SCALE GENOMIC DNA]</scope>
    <source>
        <strain evidence="5 6">NCTC11429</strain>
    </source>
</reference>
<dbReference type="InterPro" id="IPR058647">
    <property type="entry name" value="BSH_CzcB-like"/>
</dbReference>
<keyword evidence="2" id="KW-0813">Transport</keyword>
<feature type="domain" description="CusB-like beta-barrel" evidence="3">
    <location>
        <begin position="214"/>
        <end position="289"/>
    </location>
</feature>
<dbReference type="GO" id="GO:0016020">
    <property type="term" value="C:membrane"/>
    <property type="evidence" value="ECO:0007669"/>
    <property type="project" value="InterPro"/>
</dbReference>
<dbReference type="Pfam" id="PF25954">
    <property type="entry name" value="Beta-barrel_RND_2"/>
    <property type="match status" value="1"/>
</dbReference>
<dbReference type="AlphaFoldDB" id="A0A4U9VFV5"/>
<dbReference type="Gene3D" id="2.40.420.20">
    <property type="match status" value="1"/>
</dbReference>
<dbReference type="InterPro" id="IPR058792">
    <property type="entry name" value="Beta-barrel_RND_2"/>
</dbReference>
<protein>
    <submittedName>
        <fullName evidence="5">Cation efflux system protein CzcB</fullName>
    </submittedName>
</protein>
<dbReference type="Gene3D" id="2.40.50.100">
    <property type="match status" value="1"/>
</dbReference>